<accession>A0ABR7G9W6</accession>
<feature type="region of interest" description="Disordered" evidence="1">
    <location>
        <begin position="140"/>
        <end position="194"/>
    </location>
</feature>
<name>A0ABR7G9W6_9FIRM</name>
<sequence length="194" mass="22134">MEKKSTTPLSPFDELTIPSELQLLKLILPYTPVTNQKMLGILIKFLELEYTIDFFQHCTLKLHSQTTDAPVSFSNIISEIAPYLSKRDSQMLASVQNILNILEMMQTFQDTSSTSPADLFSGMLSPEQQEMFQMYQTMFQQEGDSQNERMDESSTSKEYESGEIQSHSDGCDQNSRKKRKGIDADYDGSDHECK</sequence>
<comment type="caution">
    <text evidence="2">The sequence shown here is derived from an EMBL/GenBank/DDBJ whole genome shotgun (WGS) entry which is preliminary data.</text>
</comment>
<dbReference type="EMBL" id="JACOPE010000001">
    <property type="protein sequence ID" value="MBC5683868.1"/>
    <property type="molecule type" value="Genomic_DNA"/>
</dbReference>
<feature type="compositionally biased region" description="Polar residues" evidence="1">
    <location>
        <begin position="163"/>
        <end position="173"/>
    </location>
</feature>
<evidence type="ECO:0000313" key="3">
    <source>
        <dbReference type="Proteomes" id="UP000631576"/>
    </source>
</evidence>
<feature type="compositionally biased region" description="Basic and acidic residues" evidence="1">
    <location>
        <begin position="146"/>
        <end position="160"/>
    </location>
</feature>
<organism evidence="2 3">
    <name type="scientific">Ruminococcus hominis</name>
    <dbReference type="NCBI Taxonomy" id="2763065"/>
    <lineage>
        <taxon>Bacteria</taxon>
        <taxon>Bacillati</taxon>
        <taxon>Bacillota</taxon>
        <taxon>Clostridia</taxon>
        <taxon>Eubacteriales</taxon>
        <taxon>Oscillospiraceae</taxon>
        <taxon>Ruminococcus</taxon>
    </lineage>
</organism>
<protein>
    <submittedName>
        <fullName evidence="2">Uncharacterized protein</fullName>
    </submittedName>
</protein>
<dbReference type="Proteomes" id="UP000631576">
    <property type="component" value="Unassembled WGS sequence"/>
</dbReference>
<evidence type="ECO:0000313" key="2">
    <source>
        <dbReference type="EMBL" id="MBC5683868.1"/>
    </source>
</evidence>
<keyword evidence="3" id="KW-1185">Reference proteome</keyword>
<gene>
    <name evidence="2" type="ORF">H8S40_09860</name>
</gene>
<dbReference type="RefSeq" id="WP_186865166.1">
    <property type="nucleotide sequence ID" value="NZ_JACOPE010000001.1"/>
</dbReference>
<evidence type="ECO:0000256" key="1">
    <source>
        <dbReference type="SAM" id="MobiDB-lite"/>
    </source>
</evidence>
<proteinExistence type="predicted"/>
<reference evidence="2 3" key="1">
    <citation type="submission" date="2020-08" db="EMBL/GenBank/DDBJ databases">
        <title>Genome public.</title>
        <authorList>
            <person name="Liu C."/>
            <person name="Sun Q."/>
        </authorList>
    </citation>
    <scope>NUCLEOTIDE SEQUENCE [LARGE SCALE GENOMIC DNA]</scope>
    <source>
        <strain evidence="2 3">NSJ-13</strain>
    </source>
</reference>